<evidence type="ECO:0000256" key="1">
    <source>
        <dbReference type="SAM" id="Phobius"/>
    </source>
</evidence>
<evidence type="ECO:0000313" key="3">
    <source>
        <dbReference type="Proteomes" id="UP000321907"/>
    </source>
</evidence>
<dbReference type="AlphaFoldDB" id="A0A5C7FR02"/>
<keyword evidence="1" id="KW-1133">Transmembrane helix</keyword>
<accession>A0A5C7FR02</accession>
<name>A0A5C7FR02_9BACT</name>
<dbReference type="EMBL" id="VOXD01000018">
    <property type="protein sequence ID" value="TXF88881.1"/>
    <property type="molecule type" value="Genomic_DNA"/>
</dbReference>
<evidence type="ECO:0000313" key="2">
    <source>
        <dbReference type="EMBL" id="TXF88881.1"/>
    </source>
</evidence>
<keyword evidence="1" id="KW-0472">Membrane</keyword>
<feature type="transmembrane region" description="Helical" evidence="1">
    <location>
        <begin position="49"/>
        <end position="68"/>
    </location>
</feature>
<dbReference type="Proteomes" id="UP000321907">
    <property type="component" value="Unassembled WGS sequence"/>
</dbReference>
<proteinExistence type="predicted"/>
<dbReference type="RefSeq" id="WP_147931089.1">
    <property type="nucleotide sequence ID" value="NZ_VOXD01000018.1"/>
</dbReference>
<gene>
    <name evidence="2" type="ORF">FUA23_12510</name>
</gene>
<protein>
    <submittedName>
        <fullName evidence="2">Uncharacterized protein</fullName>
    </submittedName>
</protein>
<feature type="transmembrane region" description="Helical" evidence="1">
    <location>
        <begin position="7"/>
        <end position="29"/>
    </location>
</feature>
<comment type="caution">
    <text evidence="2">The sequence shown here is derived from an EMBL/GenBank/DDBJ whole genome shotgun (WGS) entry which is preliminary data.</text>
</comment>
<organism evidence="2 3">
    <name type="scientific">Neolewinella aurantiaca</name>
    <dbReference type="NCBI Taxonomy" id="2602767"/>
    <lineage>
        <taxon>Bacteria</taxon>
        <taxon>Pseudomonadati</taxon>
        <taxon>Bacteroidota</taxon>
        <taxon>Saprospiria</taxon>
        <taxon>Saprospirales</taxon>
        <taxon>Lewinellaceae</taxon>
        <taxon>Neolewinella</taxon>
    </lineage>
</organism>
<keyword evidence="1" id="KW-0812">Transmembrane</keyword>
<dbReference type="OrthoDB" id="1495381at2"/>
<reference evidence="2 3" key="1">
    <citation type="submission" date="2019-08" db="EMBL/GenBank/DDBJ databases">
        <title>Lewinella sp. strain SSH13 Genome sequencing and assembly.</title>
        <authorList>
            <person name="Kim I."/>
        </authorList>
    </citation>
    <scope>NUCLEOTIDE SEQUENCE [LARGE SCALE GENOMIC DNA]</scope>
    <source>
        <strain evidence="2 3">SSH13</strain>
    </source>
</reference>
<keyword evidence="3" id="KW-1185">Reference proteome</keyword>
<sequence length="70" mass="7151">MKAILPIILIIAGLVFAYLGITTFQGASADVEVLGLEIGATDEGAQTTAILYGVLSIACFVGGAFTFGKK</sequence>